<dbReference type="InterPro" id="IPR001867">
    <property type="entry name" value="OmpR/PhoB-type_DNA-bd"/>
</dbReference>
<protein>
    <submittedName>
        <fullName evidence="7">FHA domain-containing protein</fullName>
    </submittedName>
</protein>
<evidence type="ECO:0000313" key="8">
    <source>
        <dbReference type="Proteomes" id="UP001343257"/>
    </source>
</evidence>
<dbReference type="SUPFAM" id="SSF46894">
    <property type="entry name" value="C-terminal effector domain of the bipartite response regulators"/>
    <property type="match status" value="1"/>
</dbReference>
<dbReference type="Proteomes" id="UP001343257">
    <property type="component" value="Unassembled WGS sequence"/>
</dbReference>
<dbReference type="PROSITE" id="PS50006">
    <property type="entry name" value="FHA_DOMAIN"/>
    <property type="match status" value="1"/>
</dbReference>
<evidence type="ECO:0000256" key="1">
    <source>
        <dbReference type="ARBA" id="ARBA00023015"/>
    </source>
</evidence>
<gene>
    <name evidence="7" type="ORF">P9847_14640</name>
</gene>
<keyword evidence="1" id="KW-0805">Transcription regulation</keyword>
<dbReference type="EMBL" id="JARTLD010000036">
    <property type="protein sequence ID" value="MED5018542.1"/>
    <property type="molecule type" value="Genomic_DNA"/>
</dbReference>
<name>A0ABU6PUI1_9BACL</name>
<dbReference type="SMART" id="SM00240">
    <property type="entry name" value="FHA"/>
    <property type="match status" value="1"/>
</dbReference>
<evidence type="ECO:0000259" key="5">
    <source>
        <dbReference type="PROSITE" id="PS50006"/>
    </source>
</evidence>
<dbReference type="Gene3D" id="1.10.10.10">
    <property type="entry name" value="Winged helix-like DNA-binding domain superfamily/Winged helix DNA-binding domain"/>
    <property type="match status" value="1"/>
</dbReference>
<dbReference type="Gene3D" id="2.60.200.20">
    <property type="match status" value="1"/>
</dbReference>
<sequence>MKSDEIIIFVRFSHQILFNVHEESERFVMPDIIKIMVDTAGQKGHGSFQYLEQGKSVTVGRHTGMNHALLPIYNQLVSKLHCRFHRIHNDVYVEDLESKNGTEINGQRLNPFQKTLLSAEDSLTLVNGLVGLQVDVSSDLEDTREYLISDLLEREVRLNDYLQSVQVGSESITLSKKEYLLFKLLHDRLDHFVTKEEIMQLVWPERCSGEADLVGIDEVNSLIYRTNKKLGASFSIKSVYKKGVYMKRDMNQPETSKQA</sequence>
<dbReference type="PROSITE" id="PS51755">
    <property type="entry name" value="OMPR_PHOB"/>
    <property type="match status" value="1"/>
</dbReference>
<dbReference type="InterPro" id="IPR036388">
    <property type="entry name" value="WH-like_DNA-bd_sf"/>
</dbReference>
<feature type="domain" description="OmpR/PhoB-type" evidence="6">
    <location>
        <begin position="143"/>
        <end position="248"/>
    </location>
</feature>
<keyword evidence="3" id="KW-0804">Transcription</keyword>
<dbReference type="SUPFAM" id="SSF49879">
    <property type="entry name" value="SMAD/FHA domain"/>
    <property type="match status" value="1"/>
</dbReference>
<dbReference type="InterPro" id="IPR008984">
    <property type="entry name" value="SMAD_FHA_dom_sf"/>
</dbReference>
<dbReference type="SMART" id="SM00862">
    <property type="entry name" value="Trans_reg_C"/>
    <property type="match status" value="1"/>
</dbReference>
<keyword evidence="8" id="KW-1185">Reference proteome</keyword>
<keyword evidence="2 4" id="KW-0238">DNA-binding</keyword>
<dbReference type="InterPro" id="IPR016032">
    <property type="entry name" value="Sig_transdc_resp-reg_C-effctor"/>
</dbReference>
<evidence type="ECO:0000256" key="2">
    <source>
        <dbReference type="ARBA" id="ARBA00023125"/>
    </source>
</evidence>
<evidence type="ECO:0000256" key="4">
    <source>
        <dbReference type="PROSITE-ProRule" id="PRU01091"/>
    </source>
</evidence>
<dbReference type="Pfam" id="PF00486">
    <property type="entry name" value="Trans_reg_C"/>
    <property type="match status" value="1"/>
</dbReference>
<evidence type="ECO:0000313" key="7">
    <source>
        <dbReference type="EMBL" id="MED5018542.1"/>
    </source>
</evidence>
<dbReference type="CDD" id="cd00383">
    <property type="entry name" value="trans_reg_C"/>
    <property type="match status" value="1"/>
</dbReference>
<dbReference type="RefSeq" id="WP_328278882.1">
    <property type="nucleotide sequence ID" value="NZ_JARTLD010000036.1"/>
</dbReference>
<feature type="domain" description="FHA" evidence="5">
    <location>
        <begin position="57"/>
        <end position="109"/>
    </location>
</feature>
<proteinExistence type="predicted"/>
<dbReference type="Pfam" id="PF00498">
    <property type="entry name" value="FHA"/>
    <property type="match status" value="1"/>
</dbReference>
<dbReference type="InterPro" id="IPR000253">
    <property type="entry name" value="FHA_dom"/>
</dbReference>
<organism evidence="7 8">
    <name type="scientific">Paenibacillus chibensis</name>
    <dbReference type="NCBI Taxonomy" id="59846"/>
    <lineage>
        <taxon>Bacteria</taxon>
        <taxon>Bacillati</taxon>
        <taxon>Bacillota</taxon>
        <taxon>Bacilli</taxon>
        <taxon>Bacillales</taxon>
        <taxon>Paenibacillaceae</taxon>
        <taxon>Paenibacillus</taxon>
    </lineage>
</organism>
<feature type="DNA-binding region" description="OmpR/PhoB-type" evidence="4">
    <location>
        <begin position="143"/>
        <end position="248"/>
    </location>
</feature>
<comment type="caution">
    <text evidence="7">The sequence shown here is derived from an EMBL/GenBank/DDBJ whole genome shotgun (WGS) entry which is preliminary data.</text>
</comment>
<reference evidence="7 8" key="1">
    <citation type="submission" date="2023-03" db="EMBL/GenBank/DDBJ databases">
        <title>Bacillus Genome Sequencing.</title>
        <authorList>
            <person name="Dunlap C."/>
        </authorList>
    </citation>
    <scope>NUCLEOTIDE SEQUENCE [LARGE SCALE GENOMIC DNA]</scope>
    <source>
        <strain evidence="7 8">NRS-52</strain>
    </source>
</reference>
<evidence type="ECO:0000259" key="6">
    <source>
        <dbReference type="PROSITE" id="PS51755"/>
    </source>
</evidence>
<evidence type="ECO:0000256" key="3">
    <source>
        <dbReference type="ARBA" id="ARBA00023163"/>
    </source>
</evidence>
<accession>A0ABU6PUI1</accession>